<evidence type="ECO:0000256" key="2">
    <source>
        <dbReference type="ARBA" id="ARBA00022598"/>
    </source>
</evidence>
<proteinExistence type="inferred from homology"/>
<dbReference type="GO" id="GO:0031956">
    <property type="term" value="F:medium-chain fatty acid-CoA ligase activity"/>
    <property type="evidence" value="ECO:0007669"/>
    <property type="project" value="TreeGrafter"/>
</dbReference>
<keyword evidence="6" id="KW-1185">Reference proteome</keyword>
<evidence type="ECO:0000259" key="4">
    <source>
        <dbReference type="Pfam" id="PF13193"/>
    </source>
</evidence>
<gene>
    <name evidence="5" type="ORF">MBESOW_P4186</name>
</gene>
<dbReference type="InterPro" id="IPR025110">
    <property type="entry name" value="AMP-bd_C"/>
</dbReference>
<sequence length="510" mass="55179">MTHPFVFARTTPDRPAVIIAETGATLSYAELEARANRTAHLLRSLGLQRGDVVAAVLENGLDMFDIAWATQRAGLYITAISTRLTAEEADYIVRDSGAKAFLTSAQAGPVADELGAMLGDLHLLMANGARGPYRSWEEAAAPFPATPIPDESAGELMLYSSGTTGRPKGVKRALSDGGILPMPAMGALLTHVYGANQSSVYLCPAPLYHAAPLGWTMLCHRVGMTVVVLEKFDPEAVLAAIETYGVTHGQFVPTHFIRLLKLAEAERAAHDVSSLKAVVHAAAPCPVPVKEAMMDWWGPILHEYYAATEGNGFTAIGPDDWRRKPGSVGKAMGCEIHACDEEGDPLPAGQTGQIFFAGGPRFEYHNDPAKTAESTNKHGWTSLGDVGHIDEEGFLFLTDRKSFMIITGGVNVYPQEIENLLVTHPKVMDVAVIGAPDEDLGEKVVAVIQAMDPAEAGPALADELRAYCREHLSGVKTPRQFDFIDELPRHPTGKLYKRLLRDRYWAKTDS</sequence>
<evidence type="ECO:0000259" key="3">
    <source>
        <dbReference type="Pfam" id="PF00501"/>
    </source>
</evidence>
<organism evidence="5 6">
    <name type="scientific">Sphingobium xenophagum</name>
    <dbReference type="NCBI Taxonomy" id="121428"/>
    <lineage>
        <taxon>Bacteria</taxon>
        <taxon>Pseudomonadati</taxon>
        <taxon>Pseudomonadota</taxon>
        <taxon>Alphaproteobacteria</taxon>
        <taxon>Sphingomonadales</taxon>
        <taxon>Sphingomonadaceae</taxon>
        <taxon>Sphingobium</taxon>
    </lineage>
</organism>
<feature type="domain" description="AMP-dependent synthetase/ligase" evidence="3">
    <location>
        <begin position="8"/>
        <end position="358"/>
    </location>
</feature>
<dbReference type="PANTHER" id="PTHR43201:SF5">
    <property type="entry name" value="MEDIUM-CHAIN ACYL-COA LIGASE ACSF2, MITOCHONDRIAL"/>
    <property type="match status" value="1"/>
</dbReference>
<dbReference type="AlphaFoldDB" id="A0A401J8S5"/>
<feature type="domain" description="AMP-binding enzyme C-terminal" evidence="4">
    <location>
        <begin position="416"/>
        <end position="494"/>
    </location>
</feature>
<dbReference type="PROSITE" id="PS00455">
    <property type="entry name" value="AMP_BINDING"/>
    <property type="match status" value="1"/>
</dbReference>
<dbReference type="EMBL" id="BBQY01000057">
    <property type="protein sequence ID" value="GBH32960.1"/>
    <property type="molecule type" value="Genomic_DNA"/>
</dbReference>
<keyword evidence="2" id="KW-0436">Ligase</keyword>
<accession>A0A401J8S5</accession>
<dbReference type="Pfam" id="PF13193">
    <property type="entry name" value="AMP-binding_C"/>
    <property type="match status" value="1"/>
</dbReference>
<dbReference type="Proteomes" id="UP000290975">
    <property type="component" value="Unassembled WGS sequence"/>
</dbReference>
<comment type="caution">
    <text evidence="5">The sequence shown here is derived from an EMBL/GenBank/DDBJ whole genome shotgun (WGS) entry which is preliminary data.</text>
</comment>
<evidence type="ECO:0000313" key="5">
    <source>
        <dbReference type="EMBL" id="GBH32960.1"/>
    </source>
</evidence>
<dbReference type="RefSeq" id="WP_130754808.1">
    <property type="nucleotide sequence ID" value="NZ_BBQY01000057.1"/>
</dbReference>
<dbReference type="Pfam" id="PF00501">
    <property type="entry name" value="AMP-binding"/>
    <property type="match status" value="1"/>
</dbReference>
<protein>
    <submittedName>
        <fullName evidence="5">Fatty-acyl-CoA synthase</fullName>
    </submittedName>
</protein>
<dbReference type="SUPFAM" id="SSF56801">
    <property type="entry name" value="Acetyl-CoA synthetase-like"/>
    <property type="match status" value="1"/>
</dbReference>
<name>A0A401J8S5_SPHXE</name>
<dbReference type="Gene3D" id="3.40.50.12780">
    <property type="entry name" value="N-terminal domain of ligase-like"/>
    <property type="match status" value="1"/>
</dbReference>
<dbReference type="PANTHER" id="PTHR43201">
    <property type="entry name" value="ACYL-COA SYNTHETASE"/>
    <property type="match status" value="1"/>
</dbReference>
<dbReference type="InterPro" id="IPR042099">
    <property type="entry name" value="ANL_N_sf"/>
</dbReference>
<evidence type="ECO:0000256" key="1">
    <source>
        <dbReference type="ARBA" id="ARBA00006432"/>
    </source>
</evidence>
<comment type="similarity">
    <text evidence="1">Belongs to the ATP-dependent AMP-binding enzyme family.</text>
</comment>
<dbReference type="InterPro" id="IPR020845">
    <property type="entry name" value="AMP-binding_CS"/>
</dbReference>
<dbReference type="InterPro" id="IPR045851">
    <property type="entry name" value="AMP-bd_C_sf"/>
</dbReference>
<dbReference type="Gene3D" id="3.30.300.30">
    <property type="match status" value="1"/>
</dbReference>
<dbReference type="GO" id="GO:0006631">
    <property type="term" value="P:fatty acid metabolic process"/>
    <property type="evidence" value="ECO:0007669"/>
    <property type="project" value="TreeGrafter"/>
</dbReference>
<reference evidence="5 6" key="1">
    <citation type="submission" date="2014-12" db="EMBL/GenBank/DDBJ databases">
        <title>Whole genome sequencing of Sphingobium xenophagum OW59.</title>
        <authorList>
            <person name="Ohta Y."/>
            <person name="Nishi S."/>
            <person name="Hatada Y."/>
        </authorList>
    </citation>
    <scope>NUCLEOTIDE SEQUENCE [LARGE SCALE GENOMIC DNA]</scope>
    <source>
        <strain evidence="5 6">OW59</strain>
    </source>
</reference>
<evidence type="ECO:0000313" key="6">
    <source>
        <dbReference type="Proteomes" id="UP000290975"/>
    </source>
</evidence>
<dbReference type="InterPro" id="IPR000873">
    <property type="entry name" value="AMP-dep_synth/lig_dom"/>
</dbReference>